<accession>A0ABW1T4A1</accession>
<dbReference type="SUPFAM" id="SSF55961">
    <property type="entry name" value="Bet v1-like"/>
    <property type="match status" value="1"/>
</dbReference>
<evidence type="ECO:0000313" key="4">
    <source>
        <dbReference type="EMBL" id="MFC6238853.1"/>
    </source>
</evidence>
<comment type="caution">
    <text evidence="4">The sequence shown here is derived from an EMBL/GenBank/DDBJ whole genome shotgun (WGS) entry which is preliminary data.</text>
</comment>
<keyword evidence="5" id="KW-1185">Reference proteome</keyword>
<evidence type="ECO:0000259" key="3">
    <source>
        <dbReference type="Pfam" id="PF08327"/>
    </source>
</evidence>
<gene>
    <name evidence="4" type="ORF">ACFQGU_13270</name>
</gene>
<dbReference type="Proteomes" id="UP001596138">
    <property type="component" value="Unassembled WGS sequence"/>
</dbReference>
<dbReference type="RefSeq" id="WP_386767421.1">
    <property type="nucleotide sequence ID" value="NZ_JBHSTI010000008.1"/>
</dbReference>
<comment type="similarity">
    <text evidence="1">Belongs to the AHA1 family.</text>
</comment>
<feature type="domain" description="Activator of Hsp90 ATPase homologue 1/2-like C-terminal" evidence="3">
    <location>
        <begin position="13"/>
        <end position="140"/>
    </location>
</feature>
<feature type="region of interest" description="Disordered" evidence="2">
    <location>
        <begin position="147"/>
        <end position="168"/>
    </location>
</feature>
<dbReference type="EMBL" id="JBHSTI010000008">
    <property type="protein sequence ID" value="MFC6238853.1"/>
    <property type="molecule type" value="Genomic_DNA"/>
</dbReference>
<sequence length="186" mass="19769">MTELMARVHVVVDASPEQVWEGLTSPELTRLWMGGAEVASDWTPGSTVTWSGLVAGQPFEDSGTVLEVDRPTRLRTTHRSGGLALADAPLDPHVVTYEVMAEQGGTVVTVTQEGLGQTPDSVAEYEQTWALLLGRLKGVLQERGEAASRCGGGAPGPTDSRHEGRGLGLVRSDRFLARRLAAGGRP</sequence>
<evidence type="ECO:0000256" key="1">
    <source>
        <dbReference type="ARBA" id="ARBA00006817"/>
    </source>
</evidence>
<reference evidence="5" key="1">
    <citation type="journal article" date="2019" name="Int. J. Syst. Evol. Microbiol.">
        <title>The Global Catalogue of Microorganisms (GCM) 10K type strain sequencing project: providing services to taxonomists for standard genome sequencing and annotation.</title>
        <authorList>
            <consortium name="The Broad Institute Genomics Platform"/>
            <consortium name="The Broad Institute Genome Sequencing Center for Infectious Disease"/>
            <person name="Wu L."/>
            <person name="Ma J."/>
        </authorList>
    </citation>
    <scope>NUCLEOTIDE SEQUENCE [LARGE SCALE GENOMIC DNA]</scope>
    <source>
        <strain evidence="5">CGMCC 4.7317</strain>
    </source>
</reference>
<evidence type="ECO:0000313" key="5">
    <source>
        <dbReference type="Proteomes" id="UP001596138"/>
    </source>
</evidence>
<proteinExistence type="inferred from homology"/>
<dbReference type="InterPro" id="IPR013538">
    <property type="entry name" value="ASHA1/2-like_C"/>
</dbReference>
<protein>
    <submittedName>
        <fullName evidence="4">SRPBCC domain-containing protein</fullName>
    </submittedName>
</protein>
<dbReference type="Gene3D" id="3.30.530.20">
    <property type="match status" value="1"/>
</dbReference>
<dbReference type="Pfam" id="PF08327">
    <property type="entry name" value="AHSA1"/>
    <property type="match status" value="1"/>
</dbReference>
<name>A0ABW1T4A1_9ACTN</name>
<dbReference type="InterPro" id="IPR023393">
    <property type="entry name" value="START-like_dom_sf"/>
</dbReference>
<organism evidence="4 5">
    <name type="scientific">Longivirga aurantiaca</name>
    <dbReference type="NCBI Taxonomy" id="1837743"/>
    <lineage>
        <taxon>Bacteria</taxon>
        <taxon>Bacillati</taxon>
        <taxon>Actinomycetota</taxon>
        <taxon>Actinomycetes</taxon>
        <taxon>Sporichthyales</taxon>
        <taxon>Sporichthyaceae</taxon>
        <taxon>Longivirga</taxon>
    </lineage>
</organism>
<evidence type="ECO:0000256" key="2">
    <source>
        <dbReference type="SAM" id="MobiDB-lite"/>
    </source>
</evidence>
<feature type="compositionally biased region" description="Basic and acidic residues" evidence="2">
    <location>
        <begin position="159"/>
        <end position="168"/>
    </location>
</feature>